<dbReference type="PROSITE" id="PS51257">
    <property type="entry name" value="PROKAR_LIPOPROTEIN"/>
    <property type="match status" value="1"/>
</dbReference>
<accession>A0A318HZW9</accession>
<keyword evidence="2" id="KW-0808">Transferase</keyword>
<dbReference type="AlphaFoldDB" id="A0A318HZW9"/>
<dbReference type="CDD" id="cd00158">
    <property type="entry name" value="RHOD"/>
    <property type="match status" value="1"/>
</dbReference>
<dbReference type="InterPro" id="IPR001763">
    <property type="entry name" value="Rhodanese-like_dom"/>
</dbReference>
<dbReference type="Proteomes" id="UP000248314">
    <property type="component" value="Unassembled WGS sequence"/>
</dbReference>
<dbReference type="EMBL" id="QJJX01000012">
    <property type="protein sequence ID" value="PXX22290.1"/>
    <property type="molecule type" value="Genomic_DNA"/>
</dbReference>
<dbReference type="SUPFAM" id="SSF52821">
    <property type="entry name" value="Rhodanese/Cell cycle control phosphatase"/>
    <property type="match status" value="1"/>
</dbReference>
<gene>
    <name evidence="2" type="ORF">EJ73_01280</name>
</gene>
<sequence length="139" mass="15151">MNRQKISTTPSGIKKIALIIMSIWSILLGACAQSTFTNVDVNGFEKAIKNDSVQILDVRTSEEFAEGHIKGAIQVDVFSANFLADAESKLKKDRTVAVYCRSGKRSANAANQLTSKGFKVINLEGGIMAWIANKKETVK</sequence>
<evidence type="ECO:0000259" key="1">
    <source>
        <dbReference type="PROSITE" id="PS50206"/>
    </source>
</evidence>
<dbReference type="SMART" id="SM00450">
    <property type="entry name" value="RHOD"/>
    <property type="match status" value="1"/>
</dbReference>
<evidence type="ECO:0000313" key="3">
    <source>
        <dbReference type="Proteomes" id="UP000248314"/>
    </source>
</evidence>
<name>A0A318HZW9_9BACT</name>
<proteinExistence type="predicted"/>
<reference evidence="2 3" key="1">
    <citation type="submission" date="2018-05" db="EMBL/GenBank/DDBJ databases">
        <title>Genomic Encyclopedia of Type Strains, Phase I: the one thousand microbial genomes (KMG-I) project.</title>
        <authorList>
            <person name="Kyrpides N."/>
        </authorList>
    </citation>
    <scope>NUCLEOTIDE SEQUENCE [LARGE SCALE GENOMIC DNA]</scope>
    <source>
        <strain evidence="2 3">DSM 15611</strain>
    </source>
</reference>
<organism evidence="2 3">
    <name type="scientific">Hoylesella shahii DSM 15611 = JCM 12083</name>
    <dbReference type="NCBI Taxonomy" id="1122991"/>
    <lineage>
        <taxon>Bacteria</taxon>
        <taxon>Pseudomonadati</taxon>
        <taxon>Bacteroidota</taxon>
        <taxon>Bacteroidia</taxon>
        <taxon>Bacteroidales</taxon>
        <taxon>Prevotellaceae</taxon>
        <taxon>Hoylesella</taxon>
    </lineage>
</organism>
<dbReference type="GO" id="GO:0016740">
    <property type="term" value="F:transferase activity"/>
    <property type="evidence" value="ECO:0007669"/>
    <property type="project" value="UniProtKB-KW"/>
</dbReference>
<dbReference type="Pfam" id="PF00581">
    <property type="entry name" value="Rhodanese"/>
    <property type="match status" value="1"/>
</dbReference>
<dbReference type="InterPro" id="IPR036873">
    <property type="entry name" value="Rhodanese-like_dom_sf"/>
</dbReference>
<evidence type="ECO:0000313" key="2">
    <source>
        <dbReference type="EMBL" id="PXX22290.1"/>
    </source>
</evidence>
<dbReference type="RefSeq" id="WP_044075840.1">
    <property type="nucleotide sequence ID" value="NZ_BAIZ01000022.1"/>
</dbReference>
<dbReference type="InterPro" id="IPR052367">
    <property type="entry name" value="Thiosulfate_ST/Rhodanese-like"/>
</dbReference>
<keyword evidence="3" id="KW-1185">Reference proteome</keyword>
<dbReference type="PROSITE" id="PS50206">
    <property type="entry name" value="RHODANESE_3"/>
    <property type="match status" value="1"/>
</dbReference>
<dbReference type="PANTHER" id="PTHR45431:SF3">
    <property type="entry name" value="RHODANESE-LIKE DOMAIN-CONTAINING PROTEIN 15, CHLOROPLASTIC"/>
    <property type="match status" value="1"/>
</dbReference>
<feature type="domain" description="Rhodanese" evidence="1">
    <location>
        <begin position="49"/>
        <end position="139"/>
    </location>
</feature>
<dbReference type="Gene3D" id="3.40.250.10">
    <property type="entry name" value="Rhodanese-like domain"/>
    <property type="match status" value="1"/>
</dbReference>
<dbReference type="STRING" id="1122991.GCA_000613445_01509"/>
<protein>
    <submittedName>
        <fullName evidence="2">Rhodanese-related sulfurtransferase</fullName>
    </submittedName>
</protein>
<dbReference type="OrthoDB" id="1450994at2"/>
<comment type="caution">
    <text evidence="2">The sequence shown here is derived from an EMBL/GenBank/DDBJ whole genome shotgun (WGS) entry which is preliminary data.</text>
</comment>
<dbReference type="PANTHER" id="PTHR45431">
    <property type="entry name" value="RHODANESE-LIKE DOMAIN-CONTAINING PROTEIN 15, CHLOROPLASTIC"/>
    <property type="match status" value="1"/>
</dbReference>